<evidence type="ECO:0000256" key="2">
    <source>
        <dbReference type="ARBA" id="ARBA00022448"/>
    </source>
</evidence>
<dbReference type="PANTHER" id="PTHR42718:SF9">
    <property type="entry name" value="MAJOR FACILITATOR SUPERFAMILY MULTIDRUG TRANSPORTER MFSC"/>
    <property type="match status" value="1"/>
</dbReference>
<dbReference type="KEGG" id="pacr:FXN63_01760"/>
<feature type="transmembrane region" description="Helical" evidence="6">
    <location>
        <begin position="221"/>
        <end position="241"/>
    </location>
</feature>
<feature type="domain" description="Major facilitator superfamily (MFS) profile" evidence="7">
    <location>
        <begin position="68"/>
        <end position="555"/>
    </location>
</feature>
<dbReference type="OrthoDB" id="8581632at2"/>
<keyword evidence="4 6" id="KW-1133">Transmembrane helix</keyword>
<dbReference type="Proteomes" id="UP000325161">
    <property type="component" value="Chromosome"/>
</dbReference>
<feature type="transmembrane region" description="Helical" evidence="6">
    <location>
        <begin position="67"/>
        <end position="92"/>
    </location>
</feature>
<dbReference type="InterPro" id="IPR020846">
    <property type="entry name" value="MFS_dom"/>
</dbReference>
<proteinExistence type="predicted"/>
<reference evidence="8 9" key="1">
    <citation type="submission" date="2019-08" db="EMBL/GenBank/DDBJ databases">
        <title>Amphibian skin-associated Pigmentiphaga: genome sequence and occurrence across geography and hosts.</title>
        <authorList>
            <person name="Bletz M.C."/>
            <person name="Bunk B."/>
            <person name="Sproeer C."/>
            <person name="Biwer P."/>
            <person name="Reiter S."/>
            <person name="Rabemananjara F.C.E."/>
            <person name="Schulz S."/>
            <person name="Overmann J."/>
            <person name="Vences M."/>
        </authorList>
    </citation>
    <scope>NUCLEOTIDE SEQUENCE [LARGE SCALE GENOMIC DNA]</scope>
    <source>
        <strain evidence="8 9">Mada1488</strain>
    </source>
</reference>
<gene>
    <name evidence="8" type="ORF">FXN63_01760</name>
</gene>
<dbReference type="GO" id="GO:0016020">
    <property type="term" value="C:membrane"/>
    <property type="evidence" value="ECO:0007669"/>
    <property type="project" value="UniProtKB-SubCell"/>
</dbReference>
<dbReference type="InterPro" id="IPR036259">
    <property type="entry name" value="MFS_trans_sf"/>
</dbReference>
<feature type="transmembrane region" description="Helical" evidence="6">
    <location>
        <begin position="355"/>
        <end position="377"/>
    </location>
</feature>
<dbReference type="GO" id="GO:0022857">
    <property type="term" value="F:transmembrane transporter activity"/>
    <property type="evidence" value="ECO:0007669"/>
    <property type="project" value="InterPro"/>
</dbReference>
<feature type="transmembrane region" description="Helical" evidence="6">
    <location>
        <begin position="525"/>
        <end position="550"/>
    </location>
</feature>
<evidence type="ECO:0000256" key="6">
    <source>
        <dbReference type="SAM" id="Phobius"/>
    </source>
</evidence>
<feature type="transmembrane region" description="Helical" evidence="6">
    <location>
        <begin position="322"/>
        <end position="343"/>
    </location>
</feature>
<feature type="transmembrane region" description="Helical" evidence="6">
    <location>
        <begin position="190"/>
        <end position="209"/>
    </location>
</feature>
<organism evidence="8 9">
    <name type="scientific">Pigmentiphaga aceris</name>
    <dbReference type="NCBI Taxonomy" id="1940612"/>
    <lineage>
        <taxon>Bacteria</taxon>
        <taxon>Pseudomonadati</taxon>
        <taxon>Pseudomonadota</taxon>
        <taxon>Betaproteobacteria</taxon>
        <taxon>Burkholderiales</taxon>
        <taxon>Alcaligenaceae</taxon>
        <taxon>Pigmentiphaga</taxon>
    </lineage>
</organism>
<keyword evidence="2" id="KW-0813">Transport</keyword>
<keyword evidence="3 6" id="KW-0812">Transmembrane</keyword>
<feature type="transmembrane region" description="Helical" evidence="6">
    <location>
        <begin position="104"/>
        <end position="121"/>
    </location>
</feature>
<dbReference type="Pfam" id="PF07690">
    <property type="entry name" value="MFS_1"/>
    <property type="match status" value="1"/>
</dbReference>
<dbReference type="InterPro" id="IPR011701">
    <property type="entry name" value="MFS"/>
</dbReference>
<evidence type="ECO:0000259" key="7">
    <source>
        <dbReference type="PROSITE" id="PS50850"/>
    </source>
</evidence>
<feature type="transmembrane region" description="Helical" evidence="6">
    <location>
        <begin position="159"/>
        <end position="178"/>
    </location>
</feature>
<keyword evidence="9" id="KW-1185">Reference proteome</keyword>
<feature type="transmembrane region" description="Helical" evidence="6">
    <location>
        <begin position="389"/>
        <end position="408"/>
    </location>
</feature>
<evidence type="ECO:0000313" key="8">
    <source>
        <dbReference type="EMBL" id="QEI04708.1"/>
    </source>
</evidence>
<sequence length="555" mass="60077">MRRSSRWKAVECGAMALGSGVVMHGIYGWHPRNSFYICMAQAQTFFLPQSVRHGFAMLSAPLSHPRLLRWTIMMLVGIEFLQNSMLSFSSAYVSGGVGAAPEEFSLAAAVYAGTAIMMIAMHRWLVEHLGYRLFMRCAFLFFTVGALLCATADTPNGLIFGRLVQAIGGSAFFTGARVQVNRFKGPARGVAIRFMAGGLIASASMGAWLASMLLEHASWRALFIAPLLMVAVAAVLCELTLEDRVPHARRSYPHPVGTMLLAGMILSAQYLLERNQYDFFARPLHLAVLLVLAGVGLYGFMRMEFGRPGALLPIERFTGGRFAAGISLYALCYLVLSSTGYMLPVMLQRGLGFPVLATGTLLSAAAMVGIVAALAHVSLVRAFPAQRKYLLLAFVCLAAFGFSMSAASPDVSLWHFVWPLIGYAIFGSFAQGTAALNSFAEIGEDVFSEAYQAKNMMRELVNSTGISLATLVLQSRSTTHYARLTERIDLAHLDPLTAGPFIGLATDPTQPALLQQLASLLTQQATLMACLDFFFALGCGAVVIGTIFVLQRKIV</sequence>
<name>A0A5C0ARJ0_9BURK</name>
<protein>
    <submittedName>
        <fullName evidence="8">Multidrug efflux MFS transporter</fullName>
    </submittedName>
</protein>
<comment type="subcellular location">
    <subcellularLocation>
        <location evidence="1">Membrane</location>
        <topology evidence="1">Multi-pass membrane protein</topology>
    </subcellularLocation>
</comment>
<evidence type="ECO:0000256" key="1">
    <source>
        <dbReference type="ARBA" id="ARBA00004141"/>
    </source>
</evidence>
<dbReference type="Gene3D" id="1.20.1250.20">
    <property type="entry name" value="MFS general substrate transporter like domains"/>
    <property type="match status" value="1"/>
</dbReference>
<dbReference type="PROSITE" id="PS50850">
    <property type="entry name" value="MFS"/>
    <property type="match status" value="1"/>
</dbReference>
<feature type="transmembrane region" description="Helical" evidence="6">
    <location>
        <begin position="253"/>
        <end position="272"/>
    </location>
</feature>
<evidence type="ECO:0000256" key="4">
    <source>
        <dbReference type="ARBA" id="ARBA00022989"/>
    </source>
</evidence>
<dbReference type="EMBL" id="CP043046">
    <property type="protein sequence ID" value="QEI04708.1"/>
    <property type="molecule type" value="Genomic_DNA"/>
</dbReference>
<feature type="transmembrane region" description="Helical" evidence="6">
    <location>
        <begin position="284"/>
        <end position="301"/>
    </location>
</feature>
<evidence type="ECO:0000256" key="3">
    <source>
        <dbReference type="ARBA" id="ARBA00022692"/>
    </source>
</evidence>
<dbReference type="SUPFAM" id="SSF103473">
    <property type="entry name" value="MFS general substrate transporter"/>
    <property type="match status" value="1"/>
</dbReference>
<evidence type="ECO:0000256" key="5">
    <source>
        <dbReference type="ARBA" id="ARBA00023136"/>
    </source>
</evidence>
<evidence type="ECO:0000313" key="9">
    <source>
        <dbReference type="Proteomes" id="UP000325161"/>
    </source>
</evidence>
<keyword evidence="5 6" id="KW-0472">Membrane</keyword>
<feature type="transmembrane region" description="Helical" evidence="6">
    <location>
        <begin position="133"/>
        <end position="153"/>
    </location>
</feature>
<dbReference type="PANTHER" id="PTHR42718">
    <property type="entry name" value="MAJOR FACILITATOR SUPERFAMILY MULTIDRUG TRANSPORTER MFSC"/>
    <property type="match status" value="1"/>
</dbReference>
<accession>A0A5C0ARJ0</accession>
<dbReference type="AlphaFoldDB" id="A0A5C0ARJ0"/>